<dbReference type="InterPro" id="IPR035906">
    <property type="entry name" value="MetI-like_sf"/>
</dbReference>
<feature type="transmembrane region" description="Helical" evidence="10">
    <location>
        <begin position="20"/>
        <end position="41"/>
    </location>
</feature>
<keyword evidence="6 10" id="KW-0812">Transmembrane</keyword>
<dbReference type="PANTHER" id="PTHR43227:SF9">
    <property type="entry name" value="SN-GLYCEROL-3-PHOSPHATE TRANSPORT SYSTEM PERMEASE PROTEIN UGPA"/>
    <property type="match status" value="1"/>
</dbReference>
<dbReference type="EMBL" id="VIVL01000007">
    <property type="protein sequence ID" value="TWD78612.1"/>
    <property type="molecule type" value="Genomic_DNA"/>
</dbReference>
<organism evidence="12 13">
    <name type="scientific">Variovorax beijingensis</name>
    <dbReference type="NCBI Taxonomy" id="2496117"/>
    <lineage>
        <taxon>Bacteria</taxon>
        <taxon>Pseudomonadati</taxon>
        <taxon>Pseudomonadota</taxon>
        <taxon>Betaproteobacteria</taxon>
        <taxon>Burkholderiales</taxon>
        <taxon>Comamonadaceae</taxon>
        <taxon>Variovorax</taxon>
    </lineage>
</organism>
<feature type="transmembrane region" description="Helical" evidence="10">
    <location>
        <begin position="116"/>
        <end position="136"/>
    </location>
</feature>
<dbReference type="AlphaFoldDB" id="A0A561BIM4"/>
<gene>
    <name evidence="12" type="ORF">FB547_107146</name>
</gene>
<evidence type="ECO:0000256" key="2">
    <source>
        <dbReference type="ARBA" id="ARBA00011557"/>
    </source>
</evidence>
<feature type="transmembrane region" description="Helical" evidence="10">
    <location>
        <begin position="274"/>
        <end position="292"/>
    </location>
</feature>
<proteinExistence type="inferred from homology"/>
<dbReference type="CDD" id="cd06261">
    <property type="entry name" value="TM_PBP2"/>
    <property type="match status" value="1"/>
</dbReference>
<evidence type="ECO:0000256" key="9">
    <source>
        <dbReference type="ARBA" id="ARBA00040780"/>
    </source>
</evidence>
<dbReference type="PANTHER" id="PTHR43227">
    <property type="entry name" value="BLL4140 PROTEIN"/>
    <property type="match status" value="1"/>
</dbReference>
<protein>
    <recommendedName>
        <fullName evidence="9">sn-glycerol-3-phosphate transport system permease protein UgpA</fullName>
    </recommendedName>
</protein>
<dbReference type="Gene3D" id="1.10.3720.10">
    <property type="entry name" value="MetI-like"/>
    <property type="match status" value="1"/>
</dbReference>
<comment type="similarity">
    <text evidence="10">Belongs to the binding-protein-dependent transport system permease family.</text>
</comment>
<comment type="subcellular location">
    <subcellularLocation>
        <location evidence="1">Cell inner membrane</location>
        <topology evidence="1">Multi-pass membrane protein</topology>
    </subcellularLocation>
    <subcellularLocation>
        <location evidence="10">Cell membrane</location>
        <topology evidence="10">Multi-pass membrane protein</topology>
    </subcellularLocation>
</comment>
<feature type="transmembrane region" description="Helical" evidence="10">
    <location>
        <begin position="181"/>
        <end position="201"/>
    </location>
</feature>
<dbReference type="PROSITE" id="PS50928">
    <property type="entry name" value="ABC_TM1"/>
    <property type="match status" value="1"/>
</dbReference>
<keyword evidence="7 10" id="KW-1133">Transmembrane helix</keyword>
<evidence type="ECO:0000313" key="12">
    <source>
        <dbReference type="EMBL" id="TWD78612.1"/>
    </source>
</evidence>
<reference evidence="12 13" key="1">
    <citation type="submission" date="2019-06" db="EMBL/GenBank/DDBJ databases">
        <title>Sorghum-associated microbial communities from plants grown in Nebraska, USA.</title>
        <authorList>
            <person name="Schachtman D."/>
        </authorList>
    </citation>
    <scope>NUCLEOTIDE SEQUENCE [LARGE SCALE GENOMIC DNA]</scope>
    <source>
        <strain evidence="12 13">T529</strain>
    </source>
</reference>
<evidence type="ECO:0000256" key="3">
    <source>
        <dbReference type="ARBA" id="ARBA00022448"/>
    </source>
</evidence>
<evidence type="ECO:0000256" key="1">
    <source>
        <dbReference type="ARBA" id="ARBA00004429"/>
    </source>
</evidence>
<keyword evidence="8 10" id="KW-0472">Membrane</keyword>
<evidence type="ECO:0000313" key="13">
    <source>
        <dbReference type="Proteomes" id="UP000319722"/>
    </source>
</evidence>
<dbReference type="Pfam" id="PF00528">
    <property type="entry name" value="BPD_transp_1"/>
    <property type="match status" value="1"/>
</dbReference>
<evidence type="ECO:0000256" key="8">
    <source>
        <dbReference type="ARBA" id="ARBA00023136"/>
    </source>
</evidence>
<evidence type="ECO:0000259" key="11">
    <source>
        <dbReference type="PROSITE" id="PS50928"/>
    </source>
</evidence>
<dbReference type="SUPFAM" id="SSF161098">
    <property type="entry name" value="MetI-like"/>
    <property type="match status" value="1"/>
</dbReference>
<evidence type="ECO:0000256" key="6">
    <source>
        <dbReference type="ARBA" id="ARBA00022692"/>
    </source>
</evidence>
<dbReference type="GO" id="GO:0055085">
    <property type="term" value="P:transmembrane transport"/>
    <property type="evidence" value="ECO:0007669"/>
    <property type="project" value="InterPro"/>
</dbReference>
<dbReference type="InterPro" id="IPR000515">
    <property type="entry name" value="MetI-like"/>
</dbReference>
<evidence type="ECO:0000256" key="4">
    <source>
        <dbReference type="ARBA" id="ARBA00022475"/>
    </source>
</evidence>
<evidence type="ECO:0000256" key="10">
    <source>
        <dbReference type="RuleBase" id="RU363032"/>
    </source>
</evidence>
<evidence type="ECO:0000256" key="7">
    <source>
        <dbReference type="ARBA" id="ARBA00022989"/>
    </source>
</evidence>
<dbReference type="RefSeq" id="WP_145745501.1">
    <property type="nucleotide sequence ID" value="NZ_VIVL01000007.1"/>
</dbReference>
<keyword evidence="4" id="KW-1003">Cell membrane</keyword>
<accession>A0A561BIM4</accession>
<name>A0A561BIM4_9BURK</name>
<evidence type="ECO:0000256" key="5">
    <source>
        <dbReference type="ARBA" id="ARBA00022519"/>
    </source>
</evidence>
<sequence length="303" mass="33110">MAAAAIEAGLKRAHFKDVRLPVLLLLPQLAILLFFFFIPSFRALGQAFFLSDPFGNTVHFVGFDNFAQLLQSATYHESVRVTVVFTILQNLLTLAVALVLAFASDRVIRGRGIYKAIILLPYAIAPVIAGILWAFLFNPAVGPLAQLLHAIGLAWDPNRVGSDAMILVILAASWKHVCYDYIFLLAGLLAVPSSLLEAAAVDGAGPLRRFFTIGLPLLMPTMFFLAVMNFVYGFFEIFAIVDAVTQGGPAGATNVLVFKVYVDGFINLDLGSSAAQSVILMVFALLMTLLQFRYVERRVSYDV</sequence>
<feature type="transmembrane region" description="Helical" evidence="10">
    <location>
        <begin position="83"/>
        <end position="104"/>
    </location>
</feature>
<dbReference type="InterPro" id="IPR050809">
    <property type="entry name" value="UgpAE/MalFG_permease"/>
</dbReference>
<keyword evidence="5" id="KW-0997">Cell inner membrane</keyword>
<comment type="subunit">
    <text evidence="2">The complex is composed of two ATP-binding proteins (UgpC), two transmembrane proteins (UgpA and UgpE) and a solute-binding protein (UgpB).</text>
</comment>
<keyword evidence="3 10" id="KW-0813">Transport</keyword>
<dbReference type="GO" id="GO:0005886">
    <property type="term" value="C:plasma membrane"/>
    <property type="evidence" value="ECO:0007669"/>
    <property type="project" value="UniProtKB-SubCell"/>
</dbReference>
<comment type="caution">
    <text evidence="12">The sequence shown here is derived from an EMBL/GenBank/DDBJ whole genome shotgun (WGS) entry which is preliminary data.</text>
</comment>
<feature type="transmembrane region" description="Helical" evidence="10">
    <location>
        <begin position="213"/>
        <end position="235"/>
    </location>
</feature>
<feature type="domain" description="ABC transmembrane type-1" evidence="11">
    <location>
        <begin position="79"/>
        <end position="291"/>
    </location>
</feature>
<dbReference type="OrthoDB" id="8585214at2"/>
<dbReference type="Proteomes" id="UP000319722">
    <property type="component" value="Unassembled WGS sequence"/>
</dbReference>